<dbReference type="EMBL" id="CH477371">
    <property type="protein sequence ID" value="EAT42437.1"/>
    <property type="molecule type" value="Genomic_DNA"/>
</dbReference>
<feature type="compositionally biased region" description="Low complexity" evidence="1">
    <location>
        <begin position="54"/>
        <end position="63"/>
    </location>
</feature>
<feature type="region of interest" description="Disordered" evidence="1">
    <location>
        <begin position="1"/>
        <end position="64"/>
    </location>
</feature>
<protein>
    <submittedName>
        <fullName evidence="2">AAEL006035-PA</fullName>
    </submittedName>
</protein>
<dbReference type="AlphaFoldDB" id="Q177T1"/>
<evidence type="ECO:0000313" key="2">
    <source>
        <dbReference type="EMBL" id="EAT42437.1"/>
    </source>
</evidence>
<reference evidence="2" key="3">
    <citation type="submission" date="2012-09" db="EMBL/GenBank/DDBJ databases">
        <authorList>
            <consortium name="VectorBase"/>
        </authorList>
    </citation>
    <scope>NUCLEOTIDE SEQUENCE</scope>
    <source>
        <strain evidence="2">Liverpool</strain>
    </source>
</reference>
<evidence type="ECO:0000256" key="1">
    <source>
        <dbReference type="SAM" id="MobiDB-lite"/>
    </source>
</evidence>
<proteinExistence type="predicted"/>
<dbReference type="HOGENOM" id="CLU_2102863_0_0_1"/>
<name>Q177T1_AEDAE</name>
<feature type="compositionally biased region" description="Basic and acidic residues" evidence="1">
    <location>
        <begin position="17"/>
        <end position="53"/>
    </location>
</feature>
<dbReference type="PaxDb" id="7159-AAEL006035-PA"/>
<feature type="region of interest" description="Disordered" evidence="1">
    <location>
        <begin position="97"/>
        <end position="116"/>
    </location>
</feature>
<gene>
    <name evidence="2" type="ORF">AaeL_AAEL006035</name>
</gene>
<feature type="compositionally biased region" description="Polar residues" evidence="1">
    <location>
        <begin position="106"/>
        <end position="116"/>
    </location>
</feature>
<sequence length="116" mass="13249">GTVCDSLRVPKRNSPQAKEEAEARKKGLWKKREPDRKTVFQDDEFVNREKESKTTTTSTITITGARNKRKKECVQRHSARAKYKNISLNFYVAKKATDCPSDRPSRTSTNTTVVCL</sequence>
<organism evidence="2 3">
    <name type="scientific">Aedes aegypti</name>
    <name type="common">Yellowfever mosquito</name>
    <name type="synonym">Culex aegypti</name>
    <dbReference type="NCBI Taxonomy" id="7159"/>
    <lineage>
        <taxon>Eukaryota</taxon>
        <taxon>Metazoa</taxon>
        <taxon>Ecdysozoa</taxon>
        <taxon>Arthropoda</taxon>
        <taxon>Hexapoda</taxon>
        <taxon>Insecta</taxon>
        <taxon>Pterygota</taxon>
        <taxon>Neoptera</taxon>
        <taxon>Endopterygota</taxon>
        <taxon>Diptera</taxon>
        <taxon>Nematocera</taxon>
        <taxon>Culicoidea</taxon>
        <taxon>Culicidae</taxon>
        <taxon>Culicinae</taxon>
        <taxon>Aedini</taxon>
        <taxon>Aedes</taxon>
        <taxon>Stegomyia</taxon>
    </lineage>
</organism>
<feature type="non-terminal residue" evidence="2">
    <location>
        <position position="116"/>
    </location>
</feature>
<dbReference type="Proteomes" id="UP000682892">
    <property type="component" value="Unassembled WGS sequence"/>
</dbReference>
<evidence type="ECO:0000313" key="3">
    <source>
        <dbReference type="Proteomes" id="UP000682892"/>
    </source>
</evidence>
<reference evidence="2" key="2">
    <citation type="journal article" date="2007" name="Science">
        <title>Genome sequence of Aedes aegypti, a major arbovirus vector.</title>
        <authorList>
            <person name="Nene V."/>
            <person name="Wortman J.R."/>
            <person name="Lawson D."/>
            <person name="Haas B."/>
            <person name="Kodira C."/>
            <person name="Tu Z.J."/>
            <person name="Loftus B."/>
            <person name="Xi Z."/>
            <person name="Megy K."/>
            <person name="Grabherr M."/>
            <person name="Ren Q."/>
            <person name="Zdobnov E.M."/>
            <person name="Lobo N.F."/>
            <person name="Campbell K.S."/>
            <person name="Brown S.E."/>
            <person name="Bonaldo M.F."/>
            <person name="Zhu J."/>
            <person name="Sinkins S.P."/>
            <person name="Hogenkamp D.G."/>
            <person name="Amedeo P."/>
            <person name="Arensburger P."/>
            <person name="Atkinson P.W."/>
            <person name="Bidwell S."/>
            <person name="Biedler J."/>
            <person name="Birney E."/>
            <person name="Bruggner R.V."/>
            <person name="Costas J."/>
            <person name="Coy M.R."/>
            <person name="Crabtree J."/>
            <person name="Crawford M."/>
            <person name="Debruyn B."/>
            <person name="Decaprio D."/>
            <person name="Eiglmeier K."/>
            <person name="Eisenstadt E."/>
            <person name="El-Dorry H."/>
            <person name="Gelbart W.M."/>
            <person name="Gomes S.L."/>
            <person name="Hammond M."/>
            <person name="Hannick L.I."/>
            <person name="Hogan J.R."/>
            <person name="Holmes M.H."/>
            <person name="Jaffe D."/>
            <person name="Johnston J.S."/>
            <person name="Kennedy R.C."/>
            <person name="Koo H."/>
            <person name="Kravitz S."/>
            <person name="Kriventseva E.V."/>
            <person name="Kulp D."/>
            <person name="Labutti K."/>
            <person name="Lee E."/>
            <person name="Li S."/>
            <person name="Lovin D.D."/>
            <person name="Mao C."/>
            <person name="Mauceli E."/>
            <person name="Menck C.F."/>
            <person name="Miller J.R."/>
            <person name="Montgomery P."/>
            <person name="Mori A."/>
            <person name="Nascimento A.L."/>
            <person name="Naveira H.F."/>
            <person name="Nusbaum C."/>
            <person name="O'leary S."/>
            <person name="Orvis J."/>
            <person name="Pertea M."/>
            <person name="Quesneville H."/>
            <person name="Reidenbach K.R."/>
            <person name="Rogers Y.H."/>
            <person name="Roth C.W."/>
            <person name="Schneider J.R."/>
            <person name="Schatz M."/>
            <person name="Shumway M."/>
            <person name="Stanke M."/>
            <person name="Stinson E.O."/>
            <person name="Tubio J.M."/>
            <person name="Vanzee J.P."/>
            <person name="Verjovski-Almeida S."/>
            <person name="Werner D."/>
            <person name="White O."/>
            <person name="Wyder S."/>
            <person name="Zeng Q."/>
            <person name="Zhao Q."/>
            <person name="Zhao Y."/>
            <person name="Hill C.A."/>
            <person name="Raikhel A.S."/>
            <person name="Soares M.B."/>
            <person name="Knudson D.L."/>
            <person name="Lee N.H."/>
            <person name="Galagan J."/>
            <person name="Salzberg S.L."/>
            <person name="Paulsen I.T."/>
            <person name="Dimopoulos G."/>
            <person name="Collins F.H."/>
            <person name="Birren B."/>
            <person name="Fraser-Liggett C.M."/>
            <person name="Severson D.W."/>
        </authorList>
    </citation>
    <scope>NUCLEOTIDE SEQUENCE [LARGE SCALE GENOMIC DNA]</scope>
    <source>
        <strain evidence="2">Liverpool</strain>
    </source>
</reference>
<accession>Q177T1</accession>
<reference evidence="2" key="1">
    <citation type="submission" date="2005-10" db="EMBL/GenBank/DDBJ databases">
        <authorList>
            <person name="Loftus B.J."/>
            <person name="Nene V.M."/>
            <person name="Hannick L.I."/>
            <person name="Bidwell S."/>
            <person name="Haas B."/>
            <person name="Amedeo P."/>
            <person name="Orvis J."/>
            <person name="Wortman J.R."/>
            <person name="White O.R."/>
            <person name="Salzberg S."/>
            <person name="Shumway M."/>
            <person name="Koo H."/>
            <person name="Zhao Y."/>
            <person name="Holmes M."/>
            <person name="Miller J."/>
            <person name="Schatz M."/>
            <person name="Pop M."/>
            <person name="Pai G."/>
            <person name="Utterback T."/>
            <person name="Rogers Y.-H."/>
            <person name="Kravitz S."/>
            <person name="Fraser C.M."/>
        </authorList>
    </citation>
    <scope>NUCLEOTIDE SEQUENCE</scope>
    <source>
        <strain evidence="2">Liverpool</strain>
    </source>
</reference>